<dbReference type="PANTHER" id="PTHR42781:SF4">
    <property type="entry name" value="SPERMIDINE_PUTRESCINE IMPORT ATP-BINDING PROTEIN POTA"/>
    <property type="match status" value="1"/>
</dbReference>
<dbReference type="InterPro" id="IPR003439">
    <property type="entry name" value="ABC_transporter-like_ATP-bd"/>
</dbReference>
<dbReference type="SUPFAM" id="SSF50331">
    <property type="entry name" value="MOP-like"/>
    <property type="match status" value="1"/>
</dbReference>
<dbReference type="SMART" id="SM00382">
    <property type="entry name" value="AAA"/>
    <property type="match status" value="1"/>
</dbReference>
<dbReference type="InterPro" id="IPR050093">
    <property type="entry name" value="ABC_SmlMolc_Importer"/>
</dbReference>
<dbReference type="InterPro" id="IPR008995">
    <property type="entry name" value="Mo/tungstate-bd_C_term_dom"/>
</dbReference>
<keyword evidence="4" id="KW-0547">Nucleotide-binding</keyword>
<evidence type="ECO:0000259" key="6">
    <source>
        <dbReference type="PROSITE" id="PS50893"/>
    </source>
</evidence>
<organism evidence="7 8">
    <name type="scientific">Chelatococcus asaccharovorans</name>
    <dbReference type="NCBI Taxonomy" id="28210"/>
    <lineage>
        <taxon>Bacteria</taxon>
        <taxon>Pseudomonadati</taxon>
        <taxon>Pseudomonadota</taxon>
        <taxon>Alphaproteobacteria</taxon>
        <taxon>Hyphomicrobiales</taxon>
        <taxon>Chelatococcaceae</taxon>
        <taxon>Chelatococcus</taxon>
    </lineage>
</organism>
<dbReference type="Pfam" id="PF00005">
    <property type="entry name" value="ABC_tran"/>
    <property type="match status" value="1"/>
</dbReference>
<dbReference type="OrthoDB" id="9802264at2"/>
<dbReference type="Proteomes" id="UP000248021">
    <property type="component" value="Unassembled WGS sequence"/>
</dbReference>
<protein>
    <submittedName>
        <fullName evidence="7">Putative spermidine/putrescine transport system ATP-binding protein</fullName>
    </submittedName>
</protein>
<proteinExistence type="inferred from homology"/>
<dbReference type="GO" id="GO:0016887">
    <property type="term" value="F:ATP hydrolysis activity"/>
    <property type="evidence" value="ECO:0007669"/>
    <property type="project" value="InterPro"/>
</dbReference>
<gene>
    <name evidence="7" type="ORF">C7450_11957</name>
</gene>
<dbReference type="FunFam" id="3.40.50.300:FF:000042">
    <property type="entry name" value="Maltose/maltodextrin ABC transporter, ATP-binding protein"/>
    <property type="match status" value="1"/>
</dbReference>
<dbReference type="PANTHER" id="PTHR42781">
    <property type="entry name" value="SPERMIDINE/PUTRESCINE IMPORT ATP-BINDING PROTEIN POTA"/>
    <property type="match status" value="1"/>
</dbReference>
<dbReference type="Pfam" id="PF08402">
    <property type="entry name" value="TOBE_2"/>
    <property type="match status" value="1"/>
</dbReference>
<comment type="similarity">
    <text evidence="2">Belongs to the ABC transporter superfamily.</text>
</comment>
<dbReference type="GO" id="GO:0043190">
    <property type="term" value="C:ATP-binding cassette (ABC) transporter complex"/>
    <property type="evidence" value="ECO:0007669"/>
    <property type="project" value="InterPro"/>
</dbReference>
<name>A0A2V3TTF5_9HYPH</name>
<dbReference type="InterPro" id="IPR027417">
    <property type="entry name" value="P-loop_NTPase"/>
</dbReference>
<evidence type="ECO:0000256" key="4">
    <source>
        <dbReference type="ARBA" id="ARBA00022741"/>
    </source>
</evidence>
<evidence type="ECO:0000256" key="2">
    <source>
        <dbReference type="ARBA" id="ARBA00005417"/>
    </source>
</evidence>
<comment type="caution">
    <text evidence="7">The sequence shown here is derived from an EMBL/GenBank/DDBJ whole genome shotgun (WGS) entry which is preliminary data.</text>
</comment>
<dbReference type="PROSITE" id="PS50893">
    <property type="entry name" value="ABC_TRANSPORTER_2"/>
    <property type="match status" value="1"/>
</dbReference>
<accession>A0A2V3TTF5</accession>
<dbReference type="InterPro" id="IPR003593">
    <property type="entry name" value="AAA+_ATPase"/>
</dbReference>
<keyword evidence="8" id="KW-1185">Reference proteome</keyword>
<dbReference type="EMBL" id="QJJK01000019">
    <property type="protein sequence ID" value="PXW51620.1"/>
    <property type="molecule type" value="Genomic_DNA"/>
</dbReference>
<feature type="domain" description="ABC transporter" evidence="6">
    <location>
        <begin position="5"/>
        <end position="235"/>
    </location>
</feature>
<dbReference type="GO" id="GO:0140359">
    <property type="term" value="F:ABC-type transporter activity"/>
    <property type="evidence" value="ECO:0007669"/>
    <property type="project" value="UniProtKB-ARBA"/>
</dbReference>
<keyword evidence="5 7" id="KW-0067">ATP-binding</keyword>
<evidence type="ECO:0000256" key="5">
    <source>
        <dbReference type="ARBA" id="ARBA00022840"/>
    </source>
</evidence>
<dbReference type="PROSITE" id="PS00211">
    <property type="entry name" value="ABC_TRANSPORTER_1"/>
    <property type="match status" value="1"/>
</dbReference>
<reference evidence="7 8" key="1">
    <citation type="submission" date="2018-05" db="EMBL/GenBank/DDBJ databases">
        <title>Genomic Encyclopedia of Type Strains, Phase IV (KMG-IV): sequencing the most valuable type-strain genomes for metagenomic binning, comparative biology and taxonomic classification.</title>
        <authorList>
            <person name="Goeker M."/>
        </authorList>
    </citation>
    <scope>NUCLEOTIDE SEQUENCE [LARGE SCALE GENOMIC DNA]</scope>
    <source>
        <strain evidence="7 8">DSM 6462</strain>
    </source>
</reference>
<evidence type="ECO:0000313" key="7">
    <source>
        <dbReference type="EMBL" id="PXW51620.1"/>
    </source>
</evidence>
<comment type="subcellular location">
    <subcellularLocation>
        <location evidence="1">Cell inner membrane</location>
        <topology evidence="1">Peripheral membrane protein</topology>
    </subcellularLocation>
</comment>
<sequence>MKTKLRLDQVAKSYGSVRALRPTTLDVPEGEFLTLLGPSGSGKSTLLQILAGLTACDHGDVWIDGRLSTDTPPHDRGIGLIFQNYALFPHLTVAQNIAFPLEMRRLPRAEIDRRVARMLEVVQLPHVGDRLPRELSGGQQQRVAFARCSVYEPSIILMDEPLGALDKRLRDDMQTEIRRLHKELGATILYVTHDQEEAMAMSDRICLMNDGGIAQLGTPSEIYFRPRSVFAAEFVGHANFIAPTPASATSKCMVRPENIRLLREGEKADTVVDAILEDTIMLGAFSRHVARLITGERLVAVNWSDEKGAPHHPGETVRLGWDACNTVHLAAEVGR</sequence>
<dbReference type="AlphaFoldDB" id="A0A2V3TTF5"/>
<evidence type="ECO:0000256" key="1">
    <source>
        <dbReference type="ARBA" id="ARBA00004417"/>
    </source>
</evidence>
<dbReference type="InterPro" id="IPR013611">
    <property type="entry name" value="Transp-assoc_OB_typ2"/>
</dbReference>
<keyword evidence="3" id="KW-0813">Transport</keyword>
<evidence type="ECO:0000256" key="3">
    <source>
        <dbReference type="ARBA" id="ARBA00022448"/>
    </source>
</evidence>
<dbReference type="Gene3D" id="3.40.50.300">
    <property type="entry name" value="P-loop containing nucleotide triphosphate hydrolases"/>
    <property type="match status" value="1"/>
</dbReference>
<dbReference type="SUPFAM" id="SSF52540">
    <property type="entry name" value="P-loop containing nucleoside triphosphate hydrolases"/>
    <property type="match status" value="1"/>
</dbReference>
<dbReference type="InterPro" id="IPR017871">
    <property type="entry name" value="ABC_transporter-like_CS"/>
</dbReference>
<evidence type="ECO:0000313" key="8">
    <source>
        <dbReference type="Proteomes" id="UP000248021"/>
    </source>
</evidence>
<dbReference type="GO" id="GO:0005524">
    <property type="term" value="F:ATP binding"/>
    <property type="evidence" value="ECO:0007669"/>
    <property type="project" value="UniProtKB-KW"/>
</dbReference>